<name>A0A6M5YIB3_9BACT</name>
<dbReference type="AlphaFoldDB" id="A0A6M5YIB3"/>
<protein>
    <submittedName>
        <fullName evidence="1">Uncharacterized protein</fullName>
    </submittedName>
</protein>
<keyword evidence="2" id="KW-1185">Reference proteome</keyword>
<sequence>MSNILGAVLLLASLGADYRHDLKQLDQLLAWHEHYGLPLPPQNAELVQVVTIPVPVEAFSPEKAPARILAFRVDGNLSFANSEHWKGQIASVKGVAPAASLVHGKVFAEWLDVALVARERGWEPLALAAFRRWKTDNEWPRTEKEFATRALWHWKRSLHATPDVPLTVVAKYLRRVLRTLSEDEFDPDLLRSVELALQPRNAPPGSDEALVDDLVNVRDWPNEERGGYGFQKDPRYRAVVRRGLAVVPELVAHLDDDRITRAGDICNNTHRVKFIAKDILEQLNGGTFFPGDDDERTAIAKWFADANKLGEEKYLMERLFSEDVYFPDTVLWLLAEKYPQRLSEVAHKFFDKVAARGFYAWNSDNAWYFSKAVAGARISDADKRTILEYAARHTDPVSRTAGIYYLRPFSPKLAKNRLLRSLSELETEPMVPQRGFRNAVPQYSLAKIVAEGTDPEEWKALALAVRRANVADRIEFLGAIASATTPHARKHRLAFLADYLTDDDALVDSQAFGANFPRLEVRNAVAVRLADLFQFDTEEQKHAWDEAEWRELRTKVRTKVQEEMRR</sequence>
<dbReference type="Proteomes" id="UP000503447">
    <property type="component" value="Chromosome"/>
</dbReference>
<proteinExistence type="predicted"/>
<accession>A0A6M5YIB3</accession>
<reference evidence="2" key="1">
    <citation type="submission" date="2020-05" db="EMBL/GenBank/DDBJ databases">
        <title>Frigoriglobus tundricola gen. nov., sp. nov., a psychrotolerant cellulolytic planctomycete of the family Gemmataceae with two divergent copies of 16S rRNA gene.</title>
        <authorList>
            <person name="Kulichevskaya I.S."/>
            <person name="Ivanova A.A."/>
            <person name="Naumoff D.G."/>
            <person name="Beletsky A.V."/>
            <person name="Rijpstra W.I.C."/>
            <person name="Sinninghe Damste J.S."/>
            <person name="Mardanov A.V."/>
            <person name="Ravin N.V."/>
            <person name="Dedysh S.N."/>
        </authorList>
    </citation>
    <scope>NUCLEOTIDE SEQUENCE [LARGE SCALE GENOMIC DNA]</scope>
    <source>
        <strain evidence="2">PL17</strain>
    </source>
</reference>
<gene>
    <name evidence="1" type="ORF">FTUN_1286</name>
</gene>
<dbReference type="KEGG" id="ftj:FTUN_1286"/>
<organism evidence="1 2">
    <name type="scientific">Frigoriglobus tundricola</name>
    <dbReference type="NCBI Taxonomy" id="2774151"/>
    <lineage>
        <taxon>Bacteria</taxon>
        <taxon>Pseudomonadati</taxon>
        <taxon>Planctomycetota</taxon>
        <taxon>Planctomycetia</taxon>
        <taxon>Gemmatales</taxon>
        <taxon>Gemmataceae</taxon>
        <taxon>Frigoriglobus</taxon>
    </lineage>
</organism>
<evidence type="ECO:0000313" key="1">
    <source>
        <dbReference type="EMBL" id="QJW93775.1"/>
    </source>
</evidence>
<dbReference type="EMBL" id="CP053452">
    <property type="protein sequence ID" value="QJW93775.1"/>
    <property type="molecule type" value="Genomic_DNA"/>
</dbReference>
<evidence type="ECO:0000313" key="2">
    <source>
        <dbReference type="Proteomes" id="UP000503447"/>
    </source>
</evidence>
<dbReference type="RefSeq" id="WP_171469909.1">
    <property type="nucleotide sequence ID" value="NZ_CP053452.2"/>
</dbReference>